<dbReference type="EMBL" id="JAAROV010000005">
    <property type="protein sequence ID" value="MBC1318092.1"/>
    <property type="molecule type" value="Genomic_DNA"/>
</dbReference>
<name>A0A841XSE2_9LIST</name>
<gene>
    <name evidence="2" type="ORF">HB811_15020</name>
</gene>
<dbReference type="Proteomes" id="UP000543379">
    <property type="component" value="Unassembled WGS sequence"/>
</dbReference>
<dbReference type="SMART" id="SM00860">
    <property type="entry name" value="SMI1_KNR4"/>
    <property type="match status" value="1"/>
</dbReference>
<dbReference type="RefSeq" id="WP_185382872.1">
    <property type="nucleotide sequence ID" value="NZ_JAAROV010000005.1"/>
</dbReference>
<dbReference type="Gene3D" id="3.40.1580.10">
    <property type="entry name" value="SMI1/KNR4-like"/>
    <property type="match status" value="1"/>
</dbReference>
<dbReference type="InterPro" id="IPR018958">
    <property type="entry name" value="Knr4/Smi1-like_dom"/>
</dbReference>
<evidence type="ECO:0000313" key="3">
    <source>
        <dbReference type="Proteomes" id="UP000543379"/>
    </source>
</evidence>
<evidence type="ECO:0000259" key="1">
    <source>
        <dbReference type="SMART" id="SM00860"/>
    </source>
</evidence>
<feature type="domain" description="Knr4/Smi1-like" evidence="1">
    <location>
        <begin position="41"/>
        <end position="152"/>
    </location>
</feature>
<organism evidence="2 3">
    <name type="scientific">Listeria booriae</name>
    <dbReference type="NCBI Taxonomy" id="1552123"/>
    <lineage>
        <taxon>Bacteria</taxon>
        <taxon>Bacillati</taxon>
        <taxon>Bacillota</taxon>
        <taxon>Bacilli</taxon>
        <taxon>Bacillales</taxon>
        <taxon>Listeriaceae</taxon>
        <taxon>Listeria</taxon>
    </lineage>
</organism>
<comment type="caution">
    <text evidence="2">The sequence shown here is derived from an EMBL/GenBank/DDBJ whole genome shotgun (WGS) entry which is preliminary data.</text>
</comment>
<reference evidence="2 3" key="1">
    <citation type="submission" date="2020-03" db="EMBL/GenBank/DDBJ databases">
        <title>Soil Listeria distribution.</title>
        <authorList>
            <person name="Liao J."/>
            <person name="Wiedmann M."/>
        </authorList>
    </citation>
    <scope>NUCLEOTIDE SEQUENCE [LARGE SCALE GENOMIC DNA]</scope>
    <source>
        <strain evidence="2 3">FSL L7-1816</strain>
    </source>
</reference>
<accession>A0A841XSE2</accession>
<dbReference type="SUPFAM" id="SSF160631">
    <property type="entry name" value="SMI1/KNR4-like"/>
    <property type="match status" value="1"/>
</dbReference>
<evidence type="ECO:0000313" key="2">
    <source>
        <dbReference type="EMBL" id="MBC1318092.1"/>
    </source>
</evidence>
<protein>
    <submittedName>
        <fullName evidence="2">SMI1/KNR4 family protein</fullName>
    </submittedName>
</protein>
<dbReference type="InterPro" id="IPR037883">
    <property type="entry name" value="Knr4/Smi1-like_sf"/>
</dbReference>
<sequence>MREIISNVLKDLRNNYKPNTPVEIESADGEICNVVCEYNLPATKEDLESLEKYVDATIPEDYKVFLNAYNGARLLTTYEEGMIIKSEGLELFDVANAIDNSRNLNLEAKDIAVGIFLDDYWIVFNATENIISVWEYGEKTDLDLQFEQFVDRFLNSGRHAFWQDY</sequence>
<dbReference type="Pfam" id="PF09346">
    <property type="entry name" value="SMI1_KNR4"/>
    <property type="match status" value="1"/>
</dbReference>
<proteinExistence type="predicted"/>
<dbReference type="AlphaFoldDB" id="A0A841XSE2"/>